<feature type="domain" description="ABC transporter" evidence="4">
    <location>
        <begin position="14"/>
        <end position="242"/>
    </location>
</feature>
<dbReference type="SUPFAM" id="SSF52540">
    <property type="entry name" value="P-loop containing nucleoside triphosphate hydrolases"/>
    <property type="match status" value="1"/>
</dbReference>
<dbReference type="PROSITE" id="PS00211">
    <property type="entry name" value="ABC_TRANSPORTER_1"/>
    <property type="match status" value="1"/>
</dbReference>
<evidence type="ECO:0000313" key="6">
    <source>
        <dbReference type="Proteomes" id="UP000258927"/>
    </source>
</evidence>
<keyword evidence="6" id="KW-1185">Reference proteome</keyword>
<accession>A0A2R4MC45</accession>
<dbReference type="STRING" id="1122213.GCA_000423365_01719"/>
<dbReference type="PANTHER" id="PTHR42794">
    <property type="entry name" value="HEMIN IMPORT ATP-BINDING PROTEIN HMUV"/>
    <property type="match status" value="1"/>
</dbReference>
<dbReference type="InterPro" id="IPR027417">
    <property type="entry name" value="P-loop_NTPase"/>
</dbReference>
<dbReference type="EMBL" id="CP021330">
    <property type="protein sequence ID" value="AVX03608.1"/>
    <property type="molecule type" value="Genomic_DNA"/>
</dbReference>
<dbReference type="Pfam" id="PF00005">
    <property type="entry name" value="ABC_tran"/>
    <property type="match status" value="1"/>
</dbReference>
<evidence type="ECO:0000256" key="3">
    <source>
        <dbReference type="ARBA" id="ARBA00022840"/>
    </source>
</evidence>
<dbReference type="Gene3D" id="3.40.50.300">
    <property type="entry name" value="P-loop containing nucleotide triphosphate hydrolases"/>
    <property type="match status" value="1"/>
</dbReference>
<dbReference type="InterPro" id="IPR017871">
    <property type="entry name" value="ABC_transporter-like_CS"/>
</dbReference>
<dbReference type="SMART" id="SM00382">
    <property type="entry name" value="AAA"/>
    <property type="match status" value="1"/>
</dbReference>
<dbReference type="PROSITE" id="PS50893">
    <property type="entry name" value="ABC_TRANSPORTER_2"/>
    <property type="match status" value="1"/>
</dbReference>
<dbReference type="GO" id="GO:0005524">
    <property type="term" value="F:ATP binding"/>
    <property type="evidence" value="ECO:0007669"/>
    <property type="project" value="UniProtKB-KW"/>
</dbReference>
<reference evidence="5 6" key="1">
    <citation type="submission" date="2017-05" db="EMBL/GenBank/DDBJ databases">
        <title>Genome Analysis of Maritalea myrionectae HL2708#5.</title>
        <authorList>
            <consortium name="Cotde Inc.-PKNU"/>
            <person name="Jang D."/>
            <person name="Oh H.-M."/>
        </authorList>
    </citation>
    <scope>NUCLEOTIDE SEQUENCE [LARGE SCALE GENOMIC DNA]</scope>
    <source>
        <strain evidence="5 6">HL2708#5</strain>
    </source>
</reference>
<dbReference type="RefSeq" id="WP_117395199.1">
    <property type="nucleotide sequence ID" value="NZ_CP021330.1"/>
</dbReference>
<gene>
    <name evidence="5" type="ORF">MXMO3_01077</name>
</gene>
<dbReference type="AlphaFoldDB" id="A0A2R4MC45"/>
<evidence type="ECO:0000256" key="1">
    <source>
        <dbReference type="ARBA" id="ARBA00005417"/>
    </source>
</evidence>
<dbReference type="PANTHER" id="PTHR42794:SF2">
    <property type="entry name" value="ABC TRANSPORTER ATP-BINDING PROTEIN"/>
    <property type="match status" value="1"/>
</dbReference>
<dbReference type="InterPro" id="IPR003593">
    <property type="entry name" value="AAA+_ATPase"/>
</dbReference>
<dbReference type="Proteomes" id="UP000258927">
    <property type="component" value="Chromosome"/>
</dbReference>
<dbReference type="CDD" id="cd03214">
    <property type="entry name" value="ABC_Iron-Siderophores_B12_Hemin"/>
    <property type="match status" value="1"/>
</dbReference>
<dbReference type="InterPro" id="IPR003439">
    <property type="entry name" value="ABC_transporter-like_ATP-bd"/>
</dbReference>
<name>A0A2R4MC45_9HYPH</name>
<evidence type="ECO:0000313" key="5">
    <source>
        <dbReference type="EMBL" id="AVX03608.1"/>
    </source>
</evidence>
<protein>
    <submittedName>
        <fullName evidence="5">Iron-chelate-transporting ATPase</fullName>
    </submittedName>
</protein>
<keyword evidence="2" id="KW-0547">Nucleotide-binding</keyword>
<dbReference type="GO" id="GO:0016887">
    <property type="term" value="F:ATP hydrolysis activity"/>
    <property type="evidence" value="ECO:0007669"/>
    <property type="project" value="InterPro"/>
</dbReference>
<evidence type="ECO:0000259" key="4">
    <source>
        <dbReference type="PROSITE" id="PS50893"/>
    </source>
</evidence>
<dbReference type="KEGG" id="mmyr:MXMO3_01077"/>
<organism evidence="5 6">
    <name type="scientific">Maritalea myrionectae</name>
    <dbReference type="NCBI Taxonomy" id="454601"/>
    <lineage>
        <taxon>Bacteria</taxon>
        <taxon>Pseudomonadati</taxon>
        <taxon>Pseudomonadota</taxon>
        <taxon>Alphaproteobacteria</taxon>
        <taxon>Hyphomicrobiales</taxon>
        <taxon>Devosiaceae</taxon>
        <taxon>Maritalea</taxon>
    </lineage>
</organism>
<proteinExistence type="inferred from homology"/>
<evidence type="ECO:0000256" key="2">
    <source>
        <dbReference type="ARBA" id="ARBA00022741"/>
    </source>
</evidence>
<comment type="similarity">
    <text evidence="1">Belongs to the ABC transporter superfamily.</text>
</comment>
<keyword evidence="3" id="KW-0067">ATP-binding</keyword>
<sequence length="262" mass="28784">MLHKAPTPHTNAIFKLNNVGFSIGSKALVQDCTFEVLQGSFMGLLGPNGAGKSSLLRLLYREKKPTAGSIEAFGMPLENWSRKGFAAKVGTVLQEKAQLAGLTIAQVAGLGLFPLSCAKQEEAERIREALELVELWDRRDENAGYLSGGEQQRLFFAQILALDPEVYVLDEPNNHLDIYFQIRLLDHIKAKGKTVIASFHDINLAARYCDSAVLMHESEMVAKGPLADVLSPERLKGVYRVDAEFANSAIAINAPVNQFAMR</sequence>